<protein>
    <submittedName>
        <fullName evidence="1">Uncharacterized protein</fullName>
    </submittedName>
</protein>
<organism evidence="1 2">
    <name type="scientific">Naematelia encephala</name>
    <dbReference type="NCBI Taxonomy" id="71784"/>
    <lineage>
        <taxon>Eukaryota</taxon>
        <taxon>Fungi</taxon>
        <taxon>Dikarya</taxon>
        <taxon>Basidiomycota</taxon>
        <taxon>Agaricomycotina</taxon>
        <taxon>Tremellomycetes</taxon>
        <taxon>Tremellales</taxon>
        <taxon>Naemateliaceae</taxon>
        <taxon>Naematelia</taxon>
    </lineage>
</organism>
<gene>
    <name evidence="1" type="ORF">BCR39DRAFT_138636</name>
</gene>
<dbReference type="AlphaFoldDB" id="A0A1Y2BJJ9"/>
<dbReference type="EMBL" id="MCFC01000002">
    <property type="protein sequence ID" value="ORY34944.1"/>
    <property type="molecule type" value="Genomic_DNA"/>
</dbReference>
<name>A0A1Y2BJJ9_9TREE</name>
<dbReference type="OrthoDB" id="514070at2759"/>
<evidence type="ECO:0000313" key="1">
    <source>
        <dbReference type="EMBL" id="ORY34944.1"/>
    </source>
</evidence>
<accession>A0A1Y2BJJ9</accession>
<evidence type="ECO:0000313" key="2">
    <source>
        <dbReference type="Proteomes" id="UP000193986"/>
    </source>
</evidence>
<keyword evidence="2" id="KW-1185">Reference proteome</keyword>
<proteinExistence type="predicted"/>
<reference evidence="1 2" key="1">
    <citation type="submission" date="2016-07" db="EMBL/GenBank/DDBJ databases">
        <title>Pervasive Adenine N6-methylation of Active Genes in Fungi.</title>
        <authorList>
            <consortium name="DOE Joint Genome Institute"/>
            <person name="Mondo S.J."/>
            <person name="Dannebaum R.O."/>
            <person name="Kuo R.C."/>
            <person name="Labutti K."/>
            <person name="Haridas S."/>
            <person name="Kuo A."/>
            <person name="Salamov A."/>
            <person name="Ahrendt S.R."/>
            <person name="Lipzen A."/>
            <person name="Sullivan W."/>
            <person name="Andreopoulos W.B."/>
            <person name="Clum A."/>
            <person name="Lindquist E."/>
            <person name="Daum C."/>
            <person name="Ramamoorthy G.K."/>
            <person name="Gryganskyi A."/>
            <person name="Culley D."/>
            <person name="Magnuson J.K."/>
            <person name="James T.Y."/>
            <person name="O'Malley M.A."/>
            <person name="Stajich J.E."/>
            <person name="Spatafora J.W."/>
            <person name="Visel A."/>
            <person name="Grigoriev I.V."/>
        </authorList>
    </citation>
    <scope>NUCLEOTIDE SEQUENCE [LARGE SCALE GENOMIC DNA]</scope>
    <source>
        <strain evidence="1 2">68-887.2</strain>
    </source>
</reference>
<dbReference type="Proteomes" id="UP000193986">
    <property type="component" value="Unassembled WGS sequence"/>
</dbReference>
<dbReference type="InParanoid" id="A0A1Y2BJJ9"/>
<comment type="caution">
    <text evidence="1">The sequence shown here is derived from an EMBL/GenBank/DDBJ whole genome shotgun (WGS) entry which is preliminary data.</text>
</comment>
<sequence length="312" mass="34163">MAESSAKAEDKPASAVLTLQEWLKLLSGRGVDMRVAMTLAAKIYSSHKSKELLGGLTAQKLAPIIPDKDQRRTVLNAVKGIASGQTYVKKRTRDSDLLEPLAAAKEEQATSLEFNEITDPESLIPVTITTNRAPVKTAWAYTVALRMGFDVQEALSIAHVHVHISSLKHALMLGNILNPAETKEAEDELSELPGEIPFVPKANKAKGKGRARGREEVVETAIGSSQPWVGIMRSRPVIERPDGTWRAIQKGLPVEPSVAYLYITRAFKDYTGHVMGSLKLLADSYTGDELNRLGMHMYIAEQTSFSSQVGHH</sequence>